<evidence type="ECO:0000313" key="2">
    <source>
        <dbReference type="EMBL" id="OJH36497.1"/>
    </source>
</evidence>
<keyword evidence="3" id="KW-1185">Reference proteome</keyword>
<reference evidence="3" key="1">
    <citation type="submission" date="2016-11" db="EMBL/GenBank/DDBJ databases">
        <authorList>
            <person name="Shukria A."/>
            <person name="Stevens D.C."/>
        </authorList>
    </citation>
    <scope>NUCLEOTIDE SEQUENCE [LARGE SCALE GENOMIC DNA]</scope>
    <source>
        <strain evidence="3">Cbfe23</strain>
    </source>
</reference>
<dbReference type="PANTHER" id="PTHR46865">
    <property type="entry name" value="OXIDOREDUCTASE-RELATED"/>
    <property type="match status" value="1"/>
</dbReference>
<dbReference type="EMBL" id="MPIN01000010">
    <property type="protein sequence ID" value="OJH36497.1"/>
    <property type="molecule type" value="Genomic_DNA"/>
</dbReference>
<evidence type="ECO:0000259" key="1">
    <source>
        <dbReference type="Pfam" id="PF01494"/>
    </source>
</evidence>
<sequence>MNMKVLISGGGIGGFALARLLRDAGHDCLVIERAREFRPLGHFVALKAEGVAMLDRLGVREECEARALPLSGRVRFRTQAGQFLRAEQLAALNAGLGGFLPIRRADLHDVLHRRVRDDVDVRFGTEVTDFREEAGRVTVVLSDGREEWGDMLIGADGVHSKVRKRLFGESGEHLLGGSYVAIDIEVAHGLELGELSAYLGRGKMVAMVPSAPGRLSVIVYHGGESLRPKLRGATATRAFFAREYNAFAPEVRTAFARIDDQSFVFVDDIKMICLDSIVRGRVGLLGDAAACPTFLSGMGSAFALQSAAVLTEALSTTSDAQAALATYSARVQPIAERLQRNARWMGSMILGRNRAVVAVRDSFLALTPRGWMMERMRSFYSARREGARAAWACPGYVDSRVKMPSSKSTGLR</sequence>
<proteinExistence type="predicted"/>
<dbReference type="GO" id="GO:0071949">
    <property type="term" value="F:FAD binding"/>
    <property type="evidence" value="ECO:0007669"/>
    <property type="project" value="InterPro"/>
</dbReference>
<comment type="caution">
    <text evidence="2">The sequence shown here is derived from an EMBL/GenBank/DDBJ whole genome shotgun (WGS) entry which is preliminary data.</text>
</comment>
<dbReference type="Proteomes" id="UP000182229">
    <property type="component" value="Unassembled WGS sequence"/>
</dbReference>
<dbReference type="InterPro" id="IPR051704">
    <property type="entry name" value="FAD_aromatic-hydroxylase"/>
</dbReference>
<dbReference type="Gene3D" id="3.50.50.60">
    <property type="entry name" value="FAD/NAD(P)-binding domain"/>
    <property type="match status" value="1"/>
</dbReference>
<dbReference type="InterPro" id="IPR002938">
    <property type="entry name" value="FAD-bd"/>
</dbReference>
<accession>A0A1L9B2L6</accession>
<gene>
    <name evidence="2" type="ORF">BON30_32570</name>
</gene>
<dbReference type="SUPFAM" id="SSF51905">
    <property type="entry name" value="FAD/NAD(P)-binding domain"/>
    <property type="match status" value="1"/>
</dbReference>
<feature type="domain" description="FAD-binding" evidence="1">
    <location>
        <begin position="3"/>
        <end position="341"/>
    </location>
</feature>
<dbReference type="InterPro" id="IPR036188">
    <property type="entry name" value="FAD/NAD-bd_sf"/>
</dbReference>
<evidence type="ECO:0000313" key="3">
    <source>
        <dbReference type="Proteomes" id="UP000182229"/>
    </source>
</evidence>
<protein>
    <recommendedName>
        <fullName evidence="1">FAD-binding domain-containing protein</fullName>
    </recommendedName>
</protein>
<dbReference type="PRINTS" id="PR00420">
    <property type="entry name" value="RNGMNOXGNASE"/>
</dbReference>
<dbReference type="OrthoDB" id="9147239at2"/>
<name>A0A1L9B2L6_9BACT</name>
<dbReference type="Pfam" id="PF01494">
    <property type="entry name" value="FAD_binding_3"/>
    <property type="match status" value="1"/>
</dbReference>
<organism evidence="2 3">
    <name type="scientific">Cystobacter ferrugineus</name>
    <dbReference type="NCBI Taxonomy" id="83449"/>
    <lineage>
        <taxon>Bacteria</taxon>
        <taxon>Pseudomonadati</taxon>
        <taxon>Myxococcota</taxon>
        <taxon>Myxococcia</taxon>
        <taxon>Myxococcales</taxon>
        <taxon>Cystobacterineae</taxon>
        <taxon>Archangiaceae</taxon>
        <taxon>Cystobacter</taxon>
    </lineage>
</organism>
<dbReference type="STRING" id="83449.BON30_32570"/>
<dbReference type="AlphaFoldDB" id="A0A1L9B2L6"/>
<reference evidence="2 3" key="2">
    <citation type="submission" date="2016-12" db="EMBL/GenBank/DDBJ databases">
        <title>Draft Genome Sequence of Cystobacter ferrugineus Strain Cbfe23.</title>
        <authorList>
            <person name="Akbar S."/>
            <person name="Dowd S.E."/>
            <person name="Stevens D.C."/>
        </authorList>
    </citation>
    <scope>NUCLEOTIDE SEQUENCE [LARGE SCALE GENOMIC DNA]</scope>
    <source>
        <strain evidence="2 3">Cbfe23</strain>
    </source>
</reference>